<dbReference type="GO" id="GO:0030288">
    <property type="term" value="C:outer membrane-bounded periplasmic space"/>
    <property type="evidence" value="ECO:0007669"/>
    <property type="project" value="TreeGrafter"/>
</dbReference>
<evidence type="ECO:0000256" key="5">
    <source>
        <dbReference type="SAM" id="MobiDB-lite"/>
    </source>
</evidence>
<dbReference type="PROSITE" id="PS51257">
    <property type="entry name" value="PROKAR_LIPOPROTEIN"/>
    <property type="match status" value="1"/>
</dbReference>
<dbReference type="Gene3D" id="3.40.50.1980">
    <property type="entry name" value="Nitrogenase molybdenum iron protein domain"/>
    <property type="match status" value="2"/>
</dbReference>
<evidence type="ECO:0000313" key="8">
    <source>
        <dbReference type="EMBL" id="MBD2843682.1"/>
    </source>
</evidence>
<dbReference type="EMBL" id="JACXIZ010000003">
    <property type="protein sequence ID" value="MBD2843682.1"/>
    <property type="molecule type" value="Genomic_DNA"/>
</dbReference>
<dbReference type="InterPro" id="IPR051313">
    <property type="entry name" value="Bact_iron-sidero_bind"/>
</dbReference>
<sequence length="345" mass="38255">MNNRYWRSALCVLLGILLALTTACSSGNMSDAGEGQGQESIGGSRADSNDGQAGDGTVERGEDVTAATKMVTDAMGREVEIPRDPQNVIALWTVGEMLALGQKPLGTSENLLRFYSEEERAGIAIVSNGTTGDYEKVLAMSPDLIMLSARVTEEVIAQYSKIAPTVTTPFYGDPIETFRTVADLLNKSDEAEQWLATYEARVEEKRRKVASLKLSEQSALVIQFALKNIYMYRSSTFPVIYQDYGFQLTAKQEELEQAPDFGSYQLAEEALPDFAADHIFVIVNDDESRPVYEELMQRAVWSGLQAVRDGQVYLIDNRLSINDVTTMDWALDEVERLLESHGLMD</sequence>
<dbReference type="AlphaFoldDB" id="A0A927BP49"/>
<comment type="caution">
    <text evidence="8">The sequence shown here is derived from an EMBL/GenBank/DDBJ whole genome shotgun (WGS) entry which is preliminary data.</text>
</comment>
<feature type="signal peptide" evidence="6">
    <location>
        <begin position="1"/>
        <end position="25"/>
    </location>
</feature>
<keyword evidence="9" id="KW-1185">Reference proteome</keyword>
<dbReference type="RefSeq" id="WP_190913724.1">
    <property type="nucleotide sequence ID" value="NZ_JACXIZ010000003.1"/>
</dbReference>
<dbReference type="GO" id="GO:1901678">
    <property type="term" value="P:iron coordination entity transport"/>
    <property type="evidence" value="ECO:0007669"/>
    <property type="project" value="UniProtKB-ARBA"/>
</dbReference>
<evidence type="ECO:0000259" key="7">
    <source>
        <dbReference type="PROSITE" id="PS50983"/>
    </source>
</evidence>
<organism evidence="8 9">
    <name type="scientific">Paenibacillus sabuli</name>
    <dbReference type="NCBI Taxonomy" id="2772509"/>
    <lineage>
        <taxon>Bacteria</taxon>
        <taxon>Bacillati</taxon>
        <taxon>Bacillota</taxon>
        <taxon>Bacilli</taxon>
        <taxon>Bacillales</taxon>
        <taxon>Paenibacillaceae</taxon>
        <taxon>Paenibacillus</taxon>
    </lineage>
</organism>
<evidence type="ECO:0000256" key="2">
    <source>
        <dbReference type="ARBA" id="ARBA00008814"/>
    </source>
</evidence>
<dbReference type="PANTHER" id="PTHR30532:SF1">
    <property type="entry name" value="IRON(3+)-HYDROXAMATE-BINDING PROTEIN FHUD"/>
    <property type="match status" value="1"/>
</dbReference>
<feature type="region of interest" description="Disordered" evidence="5">
    <location>
        <begin position="28"/>
        <end position="64"/>
    </location>
</feature>
<evidence type="ECO:0000313" key="9">
    <source>
        <dbReference type="Proteomes" id="UP000621560"/>
    </source>
</evidence>
<dbReference type="Pfam" id="PF01497">
    <property type="entry name" value="Peripla_BP_2"/>
    <property type="match status" value="1"/>
</dbReference>
<feature type="domain" description="Fe/B12 periplasmic-binding" evidence="7">
    <location>
        <begin position="85"/>
        <end position="342"/>
    </location>
</feature>
<protein>
    <submittedName>
        <fullName evidence="8">ABC transporter substrate-binding protein</fullName>
    </submittedName>
</protein>
<evidence type="ECO:0000256" key="6">
    <source>
        <dbReference type="SAM" id="SignalP"/>
    </source>
</evidence>
<comment type="subcellular location">
    <subcellularLocation>
        <location evidence="1">Cell envelope</location>
    </subcellularLocation>
</comment>
<evidence type="ECO:0000256" key="4">
    <source>
        <dbReference type="ARBA" id="ARBA00022729"/>
    </source>
</evidence>
<gene>
    <name evidence="8" type="ORF">IDH44_00645</name>
</gene>
<feature type="chain" id="PRO_5037771488" evidence="6">
    <location>
        <begin position="26"/>
        <end position="345"/>
    </location>
</feature>
<proteinExistence type="inferred from homology"/>
<evidence type="ECO:0000256" key="3">
    <source>
        <dbReference type="ARBA" id="ARBA00022448"/>
    </source>
</evidence>
<dbReference type="SUPFAM" id="SSF53807">
    <property type="entry name" value="Helical backbone' metal receptor"/>
    <property type="match status" value="1"/>
</dbReference>
<comment type="similarity">
    <text evidence="2">Belongs to the bacterial solute-binding protein 8 family.</text>
</comment>
<keyword evidence="3" id="KW-0813">Transport</keyword>
<accession>A0A927BP49</accession>
<dbReference type="PANTHER" id="PTHR30532">
    <property type="entry name" value="IRON III DICITRATE-BINDING PERIPLASMIC PROTEIN"/>
    <property type="match status" value="1"/>
</dbReference>
<evidence type="ECO:0000256" key="1">
    <source>
        <dbReference type="ARBA" id="ARBA00004196"/>
    </source>
</evidence>
<dbReference type="InterPro" id="IPR002491">
    <property type="entry name" value="ABC_transptr_periplasmic_BD"/>
</dbReference>
<name>A0A927BP49_9BACL</name>
<reference evidence="8" key="1">
    <citation type="submission" date="2020-09" db="EMBL/GenBank/DDBJ databases">
        <title>A novel bacterium of genus Paenibacillus, isolated from South China Sea.</title>
        <authorList>
            <person name="Huang H."/>
            <person name="Mo K."/>
            <person name="Hu Y."/>
        </authorList>
    </citation>
    <scope>NUCLEOTIDE SEQUENCE</scope>
    <source>
        <strain evidence="8">IB182496</strain>
    </source>
</reference>
<keyword evidence="4 6" id="KW-0732">Signal</keyword>
<dbReference type="PROSITE" id="PS50983">
    <property type="entry name" value="FE_B12_PBP"/>
    <property type="match status" value="1"/>
</dbReference>
<dbReference type="Proteomes" id="UP000621560">
    <property type="component" value="Unassembled WGS sequence"/>
</dbReference>